<reference evidence="1" key="1">
    <citation type="submission" date="2020-05" db="EMBL/GenBank/DDBJ databases">
        <authorList>
            <person name="Chiriac C."/>
            <person name="Salcher M."/>
            <person name="Ghai R."/>
            <person name="Kavagutti S V."/>
        </authorList>
    </citation>
    <scope>NUCLEOTIDE SEQUENCE</scope>
</reference>
<protein>
    <submittedName>
        <fullName evidence="1">Unannotated protein</fullName>
    </submittedName>
</protein>
<gene>
    <name evidence="1" type="ORF">UFOPK3609_01091</name>
</gene>
<dbReference type="PANTHER" id="PTHR38479">
    <property type="entry name" value="LMO0824 PROTEIN"/>
    <property type="match status" value="1"/>
</dbReference>
<accession>A0A6J7H577</accession>
<dbReference type="InterPro" id="IPR009351">
    <property type="entry name" value="AlkZ-like"/>
</dbReference>
<evidence type="ECO:0000313" key="1">
    <source>
        <dbReference type="EMBL" id="CAB4914952.1"/>
    </source>
</evidence>
<dbReference type="AlphaFoldDB" id="A0A6J7H577"/>
<dbReference type="PANTHER" id="PTHR38479:SF2">
    <property type="entry name" value="WINGED HELIX DNA-BINDING DOMAIN-CONTAINING PROTEIN"/>
    <property type="match status" value="1"/>
</dbReference>
<dbReference type="EMBL" id="CAFBMQ010000164">
    <property type="protein sequence ID" value="CAB4914952.1"/>
    <property type="molecule type" value="Genomic_DNA"/>
</dbReference>
<name>A0A6J7H577_9ZZZZ</name>
<organism evidence="1">
    <name type="scientific">freshwater metagenome</name>
    <dbReference type="NCBI Taxonomy" id="449393"/>
    <lineage>
        <taxon>unclassified sequences</taxon>
        <taxon>metagenomes</taxon>
        <taxon>ecological metagenomes</taxon>
    </lineage>
</organism>
<dbReference type="Pfam" id="PF06224">
    <property type="entry name" value="AlkZ-like"/>
    <property type="match status" value="1"/>
</dbReference>
<sequence length="356" mass="37757">MDVDVTALRRMRLAALGLTRPRDGVAAAVAGLLAMQAQDLRQAEWAIGSRVPGSTVADVWASFAAGEVVRAWPMRGTLFATTPADLRLLLALTAERQMRTAQPRHRQLGLTDDDVDRAGDVARTELAGGGALTRPDLLAAWTAAGIDVTGQRGPHLYGRLAHQGLLCLGPPRGETTGGALQAFVLLDEWAPGEAAGDRATAVAEVVRRYLVGHGPATERDLAWWTGLTLTEVRAGFAAVRDELTEVRCEGAVLWTLGEPQAAGPDGARALAGFDELLLGVTDRSHVLDAEHWQTVVPGGNGVFSPMLVEDGEVVGTWRRVVTRGRASVAVSPFDATADPTRFADAARAVLEFRGEA</sequence>
<proteinExistence type="predicted"/>